<protein>
    <submittedName>
        <fullName evidence="2">Uncharacterized protein</fullName>
    </submittedName>
</protein>
<feature type="region of interest" description="Disordered" evidence="1">
    <location>
        <begin position="1"/>
        <end position="52"/>
    </location>
</feature>
<evidence type="ECO:0000256" key="1">
    <source>
        <dbReference type="SAM" id="MobiDB-lite"/>
    </source>
</evidence>
<proteinExistence type="predicted"/>
<reference evidence="2" key="1">
    <citation type="submission" date="2019-10" db="EMBL/GenBank/DDBJ databases">
        <authorList>
            <person name="Soares A.E.R."/>
            <person name="Aleixo A."/>
            <person name="Schneider P."/>
            <person name="Miyaki C.Y."/>
            <person name="Schneider M.P."/>
            <person name="Mello C."/>
            <person name="Vasconcelos A.T.R."/>
        </authorList>
    </citation>
    <scope>NUCLEOTIDE SEQUENCE</scope>
    <source>
        <tissue evidence="2">Muscle</tissue>
    </source>
</reference>
<gene>
    <name evidence="2" type="ORF">WISP_36784</name>
</gene>
<dbReference type="Proteomes" id="UP001145742">
    <property type="component" value="Unassembled WGS sequence"/>
</dbReference>
<comment type="caution">
    <text evidence="2">The sequence shown here is derived from an EMBL/GenBank/DDBJ whole genome shotgun (WGS) entry which is preliminary data.</text>
</comment>
<accession>A0ABQ9DPI2</accession>
<keyword evidence="3" id="KW-1185">Reference proteome</keyword>
<organism evidence="2 3">
    <name type="scientific">Willisornis vidua</name>
    <name type="common">Xingu scale-backed antbird</name>
    <dbReference type="NCBI Taxonomy" id="1566151"/>
    <lineage>
        <taxon>Eukaryota</taxon>
        <taxon>Metazoa</taxon>
        <taxon>Chordata</taxon>
        <taxon>Craniata</taxon>
        <taxon>Vertebrata</taxon>
        <taxon>Euteleostomi</taxon>
        <taxon>Archelosauria</taxon>
        <taxon>Archosauria</taxon>
        <taxon>Dinosauria</taxon>
        <taxon>Saurischia</taxon>
        <taxon>Theropoda</taxon>
        <taxon>Coelurosauria</taxon>
        <taxon>Aves</taxon>
        <taxon>Neognathae</taxon>
        <taxon>Neoaves</taxon>
        <taxon>Telluraves</taxon>
        <taxon>Australaves</taxon>
        <taxon>Passeriformes</taxon>
        <taxon>Thamnophilidae</taxon>
        <taxon>Willisornis</taxon>
    </lineage>
</organism>
<dbReference type="EMBL" id="WHWB01032958">
    <property type="protein sequence ID" value="KAJ7422698.1"/>
    <property type="molecule type" value="Genomic_DNA"/>
</dbReference>
<name>A0ABQ9DPI2_9PASS</name>
<evidence type="ECO:0000313" key="2">
    <source>
        <dbReference type="EMBL" id="KAJ7422698.1"/>
    </source>
</evidence>
<feature type="compositionally biased region" description="Basic residues" evidence="1">
    <location>
        <begin position="43"/>
        <end position="52"/>
    </location>
</feature>
<sequence length="92" mass="9969">MGERQPDAFSCRRGRSEHEADAPAVSIPAASPCPAGVPNPARAKPHQGHPQRARIRWLRHGNNTVIAARAGIYCQGNRDDLSSCDFDIVVVN</sequence>
<evidence type="ECO:0000313" key="3">
    <source>
        <dbReference type="Proteomes" id="UP001145742"/>
    </source>
</evidence>